<accession>A0A5B7BMP4</accession>
<dbReference type="EMBL" id="GHES01038827">
    <property type="protein sequence ID" value="MPA69386.1"/>
    <property type="molecule type" value="Transcribed_RNA"/>
</dbReference>
<keyword evidence="1" id="KW-0732">Signal</keyword>
<evidence type="ECO:0008006" key="3">
    <source>
        <dbReference type="Google" id="ProtNLM"/>
    </source>
</evidence>
<dbReference type="InterPro" id="IPR035513">
    <property type="entry name" value="Invertase/methylesterase_inhib"/>
</dbReference>
<name>A0A5B7BMP4_DAVIN</name>
<reference evidence="2" key="1">
    <citation type="submission" date="2019-08" db="EMBL/GenBank/DDBJ databases">
        <title>Reference gene set and small RNA set construction with multiple tissues from Davidia involucrata Baill.</title>
        <authorList>
            <person name="Yang H."/>
            <person name="Zhou C."/>
            <person name="Li G."/>
            <person name="Wang J."/>
            <person name="Gao P."/>
            <person name="Wang M."/>
            <person name="Wang R."/>
            <person name="Zhao Y."/>
        </authorList>
    </citation>
    <scope>NUCLEOTIDE SEQUENCE</scope>
    <source>
        <tissue evidence="2">Mixed with DoveR01_LX</tissue>
    </source>
</reference>
<feature type="chain" id="PRO_5022986975" description="Pectinesterase inhibitor domain-containing protein" evidence="1">
    <location>
        <begin position="20"/>
        <end position="161"/>
    </location>
</feature>
<evidence type="ECO:0000313" key="2">
    <source>
        <dbReference type="EMBL" id="MPA69386.1"/>
    </source>
</evidence>
<feature type="signal peptide" evidence="1">
    <location>
        <begin position="1"/>
        <end position="19"/>
    </location>
</feature>
<protein>
    <recommendedName>
        <fullName evidence="3">Pectinesterase inhibitor domain-containing protein</fullName>
    </recommendedName>
</protein>
<organism evidence="2">
    <name type="scientific">Davidia involucrata</name>
    <name type="common">Dove tree</name>
    <dbReference type="NCBI Taxonomy" id="16924"/>
    <lineage>
        <taxon>Eukaryota</taxon>
        <taxon>Viridiplantae</taxon>
        <taxon>Streptophyta</taxon>
        <taxon>Embryophyta</taxon>
        <taxon>Tracheophyta</taxon>
        <taxon>Spermatophyta</taxon>
        <taxon>Magnoliopsida</taxon>
        <taxon>eudicotyledons</taxon>
        <taxon>Gunneridae</taxon>
        <taxon>Pentapetalae</taxon>
        <taxon>asterids</taxon>
        <taxon>Cornales</taxon>
        <taxon>Nyssaceae</taxon>
        <taxon>Davidia</taxon>
    </lineage>
</organism>
<dbReference type="AlphaFoldDB" id="A0A5B7BMP4"/>
<gene>
    <name evidence="2" type="ORF">Din_038827</name>
</gene>
<evidence type="ECO:0000256" key="1">
    <source>
        <dbReference type="SAM" id="SignalP"/>
    </source>
</evidence>
<proteinExistence type="predicted"/>
<dbReference type="SUPFAM" id="SSF101148">
    <property type="entry name" value="Plant invertase/pectin methylesterase inhibitor"/>
    <property type="match status" value="1"/>
</dbReference>
<sequence>MALNNQALVVVLIVISVSSLQEVIEARASFKEAPSPSPSPFPSESLSTLEEVEYFIKFIIKGTEDIIDGFEDSDDKNECRNECKESYASVVDDFKKALDDLSEKLFHNVNIDLAAVSPDISKCGLCFRDIYGDEPPNLKLINDGIKKITADSIAVVENYVS</sequence>
<dbReference type="Gene3D" id="1.20.140.40">
    <property type="entry name" value="Invertase/pectin methylesterase inhibitor family protein"/>
    <property type="match status" value="1"/>
</dbReference>